<comment type="caution">
    <text evidence="3">The sequence shown here is derived from an EMBL/GenBank/DDBJ whole genome shotgun (WGS) entry which is preliminary data.</text>
</comment>
<evidence type="ECO:0000313" key="3">
    <source>
        <dbReference type="EMBL" id="MDX6187498.1"/>
    </source>
</evidence>
<dbReference type="Proteomes" id="UP001278738">
    <property type="component" value="Unassembled WGS sequence"/>
</dbReference>
<evidence type="ECO:0000259" key="1">
    <source>
        <dbReference type="Pfam" id="PF05368"/>
    </source>
</evidence>
<evidence type="ECO:0000313" key="2">
    <source>
        <dbReference type="EMBL" id="MDX6183936.1"/>
    </source>
</evidence>
<protein>
    <submittedName>
        <fullName evidence="3">NmrA family NAD(P)-binding protein</fullName>
    </submittedName>
</protein>
<dbReference type="InterPro" id="IPR036291">
    <property type="entry name" value="NAD(P)-bd_dom_sf"/>
</dbReference>
<dbReference type="RefSeq" id="WP_229973840.1">
    <property type="nucleotide sequence ID" value="NZ_CP087133.1"/>
</dbReference>
<dbReference type="AlphaFoldDB" id="A0AAJ2VYS0"/>
<dbReference type="Proteomes" id="UP001270053">
    <property type="component" value="Unassembled WGS sequence"/>
</dbReference>
<dbReference type="EMBL" id="JAWXVG010000012">
    <property type="protein sequence ID" value="MDX6183936.1"/>
    <property type="molecule type" value="Genomic_DNA"/>
</dbReference>
<evidence type="ECO:0000313" key="4">
    <source>
        <dbReference type="Proteomes" id="UP001270053"/>
    </source>
</evidence>
<sequence>MKIIITGSLGNIGKVLTPILVQKGHDVTVITTKADKQKNIEALGAKAAIGSMKDVDFLIQTFKGADIVYLMEAWEGIGNLFDKEVDFLAGFHLIGNNYKKAVLTSGVKKIVHLSSVGAHSATGYGAISAHYDVENILKQLPNDIAIKFIRPTSFYTNLYRSMQSIKEKGAIISNHGGDKKEPWVSPLDIADAIAEEMELPFEGRKVRYLASDEISPNELVKIIGEAIGNPNLKWIQISDAEMLEAMLSKGVNNEIAKGLVEMQASQRSGLLYEDFYRNIPTFGKTKFIDFVKEFALEHSK</sequence>
<dbReference type="Gene3D" id="3.90.25.10">
    <property type="entry name" value="UDP-galactose 4-epimerase, domain 1"/>
    <property type="match status" value="1"/>
</dbReference>
<dbReference type="Pfam" id="PF05368">
    <property type="entry name" value="NmrA"/>
    <property type="match status" value="1"/>
</dbReference>
<feature type="domain" description="NmrA-like" evidence="1">
    <location>
        <begin position="2"/>
        <end position="262"/>
    </location>
</feature>
<name>A0AAJ2VYS0_9FLAO</name>
<dbReference type="Gene3D" id="3.40.50.720">
    <property type="entry name" value="NAD(P)-binding Rossmann-like Domain"/>
    <property type="match status" value="1"/>
</dbReference>
<dbReference type="PANTHER" id="PTHR43162">
    <property type="match status" value="1"/>
</dbReference>
<dbReference type="InterPro" id="IPR008030">
    <property type="entry name" value="NmrA-like"/>
</dbReference>
<accession>A0AAJ2VYS0</accession>
<proteinExistence type="predicted"/>
<dbReference type="SUPFAM" id="SSF51735">
    <property type="entry name" value="NAD(P)-binding Rossmann-fold domains"/>
    <property type="match status" value="1"/>
</dbReference>
<evidence type="ECO:0000313" key="5">
    <source>
        <dbReference type="Proteomes" id="UP001278738"/>
    </source>
</evidence>
<dbReference type="PANTHER" id="PTHR43162:SF1">
    <property type="entry name" value="PRESTALK A DIFFERENTIATION PROTEIN A"/>
    <property type="match status" value="1"/>
</dbReference>
<reference evidence="3 5" key="1">
    <citation type="submission" date="2023-11" db="EMBL/GenBank/DDBJ databases">
        <title>Unpublished Manusciprt.</title>
        <authorList>
            <person name="Saticioglu I.B."/>
            <person name="Ay H."/>
            <person name="Ajmi N."/>
            <person name="Altun S."/>
            <person name="Duman M."/>
        </authorList>
    </citation>
    <scope>NUCLEOTIDE SEQUENCE</scope>
    <source>
        <strain evidence="2 5">Fl-33</strain>
        <strain evidence="3">Fl-77</strain>
    </source>
</reference>
<keyword evidence="5" id="KW-1185">Reference proteome</keyword>
<dbReference type="InterPro" id="IPR051604">
    <property type="entry name" value="Ergot_Alk_Oxidoreductase"/>
</dbReference>
<organism evidence="3 4">
    <name type="scientific">Flavobacterium flavipigmentatum</name>
    <dbReference type="NCBI Taxonomy" id="2893884"/>
    <lineage>
        <taxon>Bacteria</taxon>
        <taxon>Pseudomonadati</taxon>
        <taxon>Bacteroidota</taxon>
        <taxon>Flavobacteriia</taxon>
        <taxon>Flavobacteriales</taxon>
        <taxon>Flavobacteriaceae</taxon>
        <taxon>Flavobacterium</taxon>
    </lineage>
</organism>
<dbReference type="EMBL" id="JAWXVH010000013">
    <property type="protein sequence ID" value="MDX6187498.1"/>
    <property type="molecule type" value="Genomic_DNA"/>
</dbReference>
<gene>
    <name evidence="2" type="ORF">SGQ18_17385</name>
    <name evidence="3" type="ORF">SGQ44_17205</name>
</gene>